<dbReference type="InterPro" id="IPR003682">
    <property type="entry name" value="rRNA_ssu_MeTfrase_G"/>
</dbReference>
<comment type="caution">
    <text evidence="7">The sequence shown here is derived from an EMBL/GenBank/DDBJ whole genome shotgun (WGS) entry which is preliminary data.</text>
</comment>
<evidence type="ECO:0000256" key="6">
    <source>
        <dbReference type="HAMAP-Rule" id="MF_00074"/>
    </source>
</evidence>
<evidence type="ECO:0000313" key="8">
    <source>
        <dbReference type="Proteomes" id="UP000239785"/>
    </source>
</evidence>
<feature type="binding site" evidence="6">
    <location>
        <begin position="126"/>
        <end position="127"/>
    </location>
    <ligand>
        <name>S-adenosyl-L-methionine</name>
        <dbReference type="ChEBI" id="CHEBI:59789"/>
    </ligand>
</feature>
<dbReference type="OrthoDB" id="9808773at2"/>
<dbReference type="PANTHER" id="PTHR31760">
    <property type="entry name" value="S-ADENOSYL-L-METHIONINE-DEPENDENT METHYLTRANSFERASES SUPERFAMILY PROTEIN"/>
    <property type="match status" value="1"/>
</dbReference>
<dbReference type="Pfam" id="PF02527">
    <property type="entry name" value="GidB"/>
    <property type="match status" value="1"/>
</dbReference>
<name>A0A2S5RHC1_9MOLU</name>
<feature type="binding site" evidence="6">
    <location>
        <position position="75"/>
    </location>
    <ligand>
        <name>S-adenosyl-L-methionine</name>
        <dbReference type="ChEBI" id="CHEBI:59789"/>
    </ligand>
</feature>
<comment type="caution">
    <text evidence="6">Lacks conserved residue(s) required for the propagation of feature annotation.</text>
</comment>
<feature type="binding site" evidence="6">
    <location>
        <position position="143"/>
    </location>
    <ligand>
        <name>S-adenosyl-L-methionine</name>
        <dbReference type="ChEBI" id="CHEBI:59789"/>
    </ligand>
</feature>
<comment type="function">
    <text evidence="6">Specifically methylates the N7 position of a guanine in 16S rRNA.</text>
</comment>
<dbReference type="PANTHER" id="PTHR31760:SF0">
    <property type="entry name" value="S-ADENOSYL-L-METHIONINE-DEPENDENT METHYLTRANSFERASES SUPERFAMILY PROTEIN"/>
    <property type="match status" value="1"/>
</dbReference>
<keyword evidence="3 6" id="KW-0489">Methyltransferase</keyword>
<comment type="similarity">
    <text evidence="6">Belongs to the methyltransferase superfamily. RNA methyltransferase RsmG family.</text>
</comment>
<keyword evidence="8" id="KW-1185">Reference proteome</keyword>
<dbReference type="EMBL" id="PHNF01000001">
    <property type="protein sequence ID" value="PPE06687.1"/>
    <property type="molecule type" value="Genomic_DNA"/>
</dbReference>
<dbReference type="SUPFAM" id="SSF53335">
    <property type="entry name" value="S-adenosyl-L-methionine-dependent methyltransferases"/>
    <property type="match status" value="1"/>
</dbReference>
<dbReference type="GO" id="GO:0005829">
    <property type="term" value="C:cytosol"/>
    <property type="evidence" value="ECO:0007669"/>
    <property type="project" value="TreeGrafter"/>
</dbReference>
<evidence type="ECO:0000256" key="4">
    <source>
        <dbReference type="ARBA" id="ARBA00022679"/>
    </source>
</evidence>
<keyword evidence="1 6" id="KW-0963">Cytoplasm</keyword>
<evidence type="ECO:0000256" key="2">
    <source>
        <dbReference type="ARBA" id="ARBA00022552"/>
    </source>
</evidence>
<evidence type="ECO:0000313" key="7">
    <source>
        <dbReference type="EMBL" id="PPE06687.1"/>
    </source>
</evidence>
<dbReference type="GO" id="GO:0070043">
    <property type="term" value="F:rRNA (guanine-N7-)-methyltransferase activity"/>
    <property type="evidence" value="ECO:0007669"/>
    <property type="project" value="UniProtKB-UniRule"/>
</dbReference>
<comment type="subcellular location">
    <subcellularLocation>
        <location evidence="6">Cytoplasm</location>
    </subcellularLocation>
</comment>
<dbReference type="PIRSF" id="PIRSF003078">
    <property type="entry name" value="GidB"/>
    <property type="match status" value="1"/>
</dbReference>
<evidence type="ECO:0000256" key="1">
    <source>
        <dbReference type="ARBA" id="ARBA00022490"/>
    </source>
</evidence>
<evidence type="ECO:0000256" key="5">
    <source>
        <dbReference type="ARBA" id="ARBA00022691"/>
    </source>
</evidence>
<dbReference type="AlphaFoldDB" id="A0A2S5RHC1"/>
<reference evidence="7 8" key="1">
    <citation type="submission" date="2017-11" db="EMBL/GenBank/DDBJ databases">
        <title>Genome sequence of Mesoplasma corruscae ELCA-2 (ATCC 49579).</title>
        <authorList>
            <person name="Lo W.-S."/>
            <person name="Kuo C.-H."/>
        </authorList>
    </citation>
    <scope>NUCLEOTIDE SEQUENCE [LARGE SCALE GENOMIC DNA]</scope>
    <source>
        <strain evidence="7 8">ELCA-2</strain>
    </source>
</reference>
<dbReference type="RefSeq" id="WP_104207858.1">
    <property type="nucleotide sequence ID" value="NZ_PHNF01000001.1"/>
</dbReference>
<dbReference type="Gene3D" id="3.40.50.150">
    <property type="entry name" value="Vaccinia Virus protein VP39"/>
    <property type="match status" value="1"/>
</dbReference>
<organism evidence="7 8">
    <name type="scientific">Mesoplasma corruscae</name>
    <dbReference type="NCBI Taxonomy" id="216874"/>
    <lineage>
        <taxon>Bacteria</taxon>
        <taxon>Bacillati</taxon>
        <taxon>Mycoplasmatota</taxon>
        <taxon>Mollicutes</taxon>
        <taxon>Entomoplasmatales</taxon>
        <taxon>Entomoplasmataceae</taxon>
        <taxon>Mesoplasma</taxon>
    </lineage>
</organism>
<feature type="binding site" evidence="6">
    <location>
        <position position="80"/>
    </location>
    <ligand>
        <name>S-adenosyl-L-methionine</name>
        <dbReference type="ChEBI" id="CHEBI:59789"/>
    </ligand>
</feature>
<dbReference type="CDD" id="cd02440">
    <property type="entry name" value="AdoMet_MTases"/>
    <property type="match status" value="1"/>
</dbReference>
<keyword evidence="5 6" id="KW-0949">S-adenosyl-L-methionine</keyword>
<evidence type="ECO:0000256" key="3">
    <source>
        <dbReference type="ARBA" id="ARBA00022603"/>
    </source>
</evidence>
<accession>A0A2S5RHC1</accession>
<dbReference type="NCBIfam" id="TIGR00138">
    <property type="entry name" value="rsmG_gidB"/>
    <property type="match status" value="1"/>
</dbReference>
<protein>
    <recommendedName>
        <fullName evidence="6">Ribosomal RNA small subunit methyltransferase G</fullName>
        <ecNumber evidence="6">2.1.1.-</ecNumber>
    </recommendedName>
    <alternativeName>
        <fullName evidence="6">16S rRNA 7-methylguanosine methyltransferase</fullName>
        <shortName evidence="6">16S rRNA m7G methyltransferase</shortName>
    </alternativeName>
</protein>
<dbReference type="Proteomes" id="UP000239785">
    <property type="component" value="Unassembled WGS sequence"/>
</dbReference>
<gene>
    <name evidence="6 7" type="primary">rsmG</name>
    <name evidence="7" type="ORF">MCORR_v1c03180</name>
</gene>
<keyword evidence="2 6" id="KW-0698">rRNA processing</keyword>
<proteinExistence type="inferred from homology"/>
<dbReference type="HAMAP" id="MF_00074">
    <property type="entry name" value="16SrRNA_methyltr_G"/>
    <property type="match status" value="1"/>
</dbReference>
<sequence>MPINWSVFKSILNIDINSSQQEQLLNFYEILKQENKKHNLTRVINFEEVFYKHFLDCLVFTQNIKLNDQKIIDIGSGAGFPGIVLKIIFPNTKITLLDSNNKKISFLNKVINDLKLVNIWAVHERAEALSRIENEEYDIVISRAVAYLDVILELSVRFAKKNGKIILLKGPRGEQELASQVKLAPKLNLKLDDVSHFYHSEIGKRINVFFTKVKETPEIYPREYAKIVKESTKNNA</sequence>
<keyword evidence="4 6" id="KW-0808">Transferase</keyword>
<dbReference type="InterPro" id="IPR029063">
    <property type="entry name" value="SAM-dependent_MTases_sf"/>
</dbReference>
<dbReference type="EC" id="2.1.1.-" evidence="6"/>